<dbReference type="InterPro" id="IPR012340">
    <property type="entry name" value="NA-bd_OB-fold"/>
</dbReference>
<name>A0A497JEU8_9ARCH</name>
<dbReference type="InterPro" id="IPR007003">
    <property type="entry name" value="DUF655"/>
</dbReference>
<dbReference type="SUPFAM" id="SSF160975">
    <property type="entry name" value="AF1531-like"/>
    <property type="match status" value="1"/>
</dbReference>
<reference evidence="1 2" key="1">
    <citation type="submission" date="2018-06" db="EMBL/GenBank/DDBJ databases">
        <title>Extensive metabolic versatility and redundancy in microbially diverse, dynamic hydrothermal sediments.</title>
        <authorList>
            <person name="Dombrowski N."/>
            <person name="Teske A."/>
            <person name="Baker B.J."/>
        </authorList>
    </citation>
    <scope>NUCLEOTIDE SEQUENCE [LARGE SCALE GENOMIC DNA]</scope>
    <source>
        <strain evidence="1">B9_G13</strain>
    </source>
</reference>
<evidence type="ECO:0000313" key="1">
    <source>
        <dbReference type="EMBL" id="RLG68864.1"/>
    </source>
</evidence>
<dbReference type="Pfam" id="PF04919">
    <property type="entry name" value="DUF655"/>
    <property type="match status" value="1"/>
</dbReference>
<dbReference type="Proteomes" id="UP000277633">
    <property type="component" value="Unassembled WGS sequence"/>
</dbReference>
<proteinExistence type="predicted"/>
<comment type="caution">
    <text evidence="1">The sequence shown here is derived from an EMBL/GenBank/DDBJ whole genome shotgun (WGS) entry which is preliminary data.</text>
</comment>
<gene>
    <name evidence="1" type="ORF">DRO07_02980</name>
</gene>
<dbReference type="Gene3D" id="1.10.150.280">
    <property type="entry name" value="AF1531-like domain"/>
    <property type="match status" value="1"/>
</dbReference>
<organism evidence="1 2">
    <name type="scientific">Candidatus Iainarchaeum sp</name>
    <dbReference type="NCBI Taxonomy" id="3101447"/>
    <lineage>
        <taxon>Archaea</taxon>
        <taxon>Candidatus Iainarchaeota</taxon>
        <taxon>Candidatus Iainarchaeia</taxon>
        <taxon>Candidatus Iainarchaeales</taxon>
        <taxon>Candidatus Iainarchaeaceae</taxon>
        <taxon>Candidatus Iainarchaeum</taxon>
    </lineage>
</organism>
<evidence type="ECO:0000313" key="2">
    <source>
        <dbReference type="Proteomes" id="UP000277633"/>
    </source>
</evidence>
<dbReference type="EMBL" id="QMWO01000114">
    <property type="protein sequence ID" value="RLG68864.1"/>
    <property type="molecule type" value="Genomic_DNA"/>
</dbReference>
<dbReference type="PANTHER" id="PTHR40734">
    <property type="entry name" value="TRNA-SPECIFIC ADENOSINE DEAMINASE-RELATED"/>
    <property type="match status" value="1"/>
</dbReference>
<dbReference type="PANTHER" id="PTHR40734:SF1">
    <property type="entry name" value="DNA-BINDING PROTEIN"/>
    <property type="match status" value="1"/>
</dbReference>
<accession>A0A497JEU8</accession>
<dbReference type="AlphaFoldDB" id="A0A497JEU8"/>
<sequence>MEEFALVLDYLPRGKHGLKDEPTALVIGTKYFTLLEVIPNKELKIFEKVYIGKENRDKIKFIKRRISYDELTAAAQAELEAAVEKIVKENPKRFLDFYNNAQPITIRMHQLELLPGLGKKHLVDILEEREKKPFESFEDIEKRVPLMPDPLKAIIKRIIEEIQGPEQKHYLFVRPHRKKRF</sequence>
<dbReference type="Gene3D" id="2.40.50.140">
    <property type="entry name" value="Nucleic acid-binding proteins"/>
    <property type="match status" value="1"/>
</dbReference>
<protein>
    <submittedName>
        <fullName evidence="1">DUF655 domain-containing protein</fullName>
    </submittedName>
</protein>